<dbReference type="PANTHER" id="PTHR11441">
    <property type="entry name" value="THYMIDINE KINASE"/>
    <property type="match status" value="1"/>
</dbReference>
<dbReference type="PROSITE" id="PS00603">
    <property type="entry name" value="TK_CELLULAR_TYPE"/>
    <property type="match status" value="1"/>
</dbReference>
<dbReference type="PANTHER" id="PTHR11441:SF0">
    <property type="entry name" value="THYMIDINE KINASE, CYTOSOLIC"/>
    <property type="match status" value="1"/>
</dbReference>
<comment type="similarity">
    <text evidence="1 8 10">Belongs to the thymidine kinase family.</text>
</comment>
<keyword evidence="7 8" id="KW-0067">ATP-binding</keyword>
<comment type="subcellular location">
    <subcellularLocation>
        <location evidence="8">Cytoplasm</location>
    </subcellularLocation>
</comment>
<reference evidence="11 12" key="1">
    <citation type="submission" date="2020-10" db="EMBL/GenBank/DDBJ databases">
        <title>Aquamicrobium zhengzhouensis sp. nov., a exopolysaccharide producing bacterium isolated from farmland soil.</title>
        <authorList>
            <person name="Wang X."/>
        </authorList>
    </citation>
    <scope>NUCLEOTIDE SEQUENCE [LARGE SCALE GENOMIC DNA]</scope>
    <source>
        <strain evidence="12">cd-1</strain>
    </source>
</reference>
<gene>
    <name evidence="8" type="primary">tdk</name>
    <name evidence="11" type="ORF">IOD40_04125</name>
</gene>
<evidence type="ECO:0000256" key="5">
    <source>
        <dbReference type="ARBA" id="ARBA00022741"/>
    </source>
</evidence>
<sequence>MAKLYFHFSAMNAGKSTLLLQASYNYRERGMDTMLFTAALDERAGKGLIASRLGVSAEAFTFSADDDLFEQVRNWLMAHPLHCVLIDEAQFLTEKQVWQLARVADRLDVPVMCYGLRTDFQGKLFPGSQALLALADELREIRTLCRCGRKATMVVRLGPDGKVQRHGAQVEIGGEDKYVSLCRRHWEEEVGRVTPEDLIGFLRQ</sequence>
<keyword evidence="5 8" id="KW-0547">Nucleotide-binding</keyword>
<dbReference type="PIRSF" id="PIRSF035805">
    <property type="entry name" value="TK_cell"/>
    <property type="match status" value="1"/>
</dbReference>
<feature type="binding site" evidence="8">
    <location>
        <position position="145"/>
    </location>
    <ligand>
        <name>Zn(2+)</name>
        <dbReference type="ChEBI" id="CHEBI:29105"/>
    </ligand>
</feature>
<keyword evidence="4 8" id="KW-0808">Transferase</keyword>
<evidence type="ECO:0000256" key="6">
    <source>
        <dbReference type="ARBA" id="ARBA00022777"/>
    </source>
</evidence>
<dbReference type="NCBIfam" id="NF003300">
    <property type="entry name" value="PRK04296.1-5"/>
    <property type="match status" value="1"/>
</dbReference>
<dbReference type="SUPFAM" id="SSF52540">
    <property type="entry name" value="P-loop containing nucleoside triphosphate hydrolases"/>
    <property type="match status" value="1"/>
</dbReference>
<evidence type="ECO:0000256" key="3">
    <source>
        <dbReference type="ARBA" id="ARBA00022634"/>
    </source>
</evidence>
<dbReference type="EMBL" id="JADGMQ010000002">
    <property type="protein sequence ID" value="MBI1619851.1"/>
    <property type="molecule type" value="Genomic_DNA"/>
</dbReference>
<feature type="active site" description="Proton acceptor" evidence="8">
    <location>
        <position position="88"/>
    </location>
</feature>
<feature type="binding site" evidence="8">
    <location>
        <begin position="87"/>
        <end position="90"/>
    </location>
    <ligand>
        <name>ATP</name>
        <dbReference type="ChEBI" id="CHEBI:30616"/>
    </ligand>
</feature>
<dbReference type="InterPro" id="IPR020633">
    <property type="entry name" value="Thymidine_kinase_CS"/>
</dbReference>
<proteinExistence type="inferred from homology"/>
<evidence type="ECO:0000256" key="7">
    <source>
        <dbReference type="ARBA" id="ARBA00022840"/>
    </source>
</evidence>
<name>A0ABS0S982_9HYPH</name>
<evidence type="ECO:0000256" key="1">
    <source>
        <dbReference type="ARBA" id="ARBA00007587"/>
    </source>
</evidence>
<keyword evidence="8" id="KW-0479">Metal-binding</keyword>
<keyword evidence="6 8" id="KW-0418">Kinase</keyword>
<feature type="binding site" evidence="8">
    <location>
        <position position="182"/>
    </location>
    <ligand>
        <name>Zn(2+)</name>
        <dbReference type="ChEBI" id="CHEBI:29105"/>
    </ligand>
</feature>
<protein>
    <recommendedName>
        <fullName evidence="2 8">Thymidine kinase</fullName>
        <ecNumber evidence="2 8">2.7.1.21</ecNumber>
    </recommendedName>
</protein>
<feature type="binding site" evidence="8">
    <location>
        <position position="147"/>
    </location>
    <ligand>
        <name>Zn(2+)</name>
        <dbReference type="ChEBI" id="CHEBI:29105"/>
    </ligand>
</feature>
<dbReference type="Gene3D" id="3.40.50.300">
    <property type="entry name" value="P-loop containing nucleotide triphosphate hydrolases"/>
    <property type="match status" value="1"/>
</dbReference>
<comment type="catalytic activity">
    <reaction evidence="8 9">
        <text>thymidine + ATP = dTMP + ADP + H(+)</text>
        <dbReference type="Rhea" id="RHEA:19129"/>
        <dbReference type="ChEBI" id="CHEBI:15378"/>
        <dbReference type="ChEBI" id="CHEBI:17748"/>
        <dbReference type="ChEBI" id="CHEBI:30616"/>
        <dbReference type="ChEBI" id="CHEBI:63528"/>
        <dbReference type="ChEBI" id="CHEBI:456216"/>
        <dbReference type="EC" id="2.7.1.21"/>
    </reaction>
</comment>
<evidence type="ECO:0000256" key="10">
    <source>
        <dbReference type="RuleBase" id="RU004165"/>
    </source>
</evidence>
<dbReference type="GO" id="GO:0004797">
    <property type="term" value="F:thymidine kinase activity"/>
    <property type="evidence" value="ECO:0007669"/>
    <property type="project" value="UniProtKB-EC"/>
</dbReference>
<accession>A0ABS0S982</accession>
<keyword evidence="8" id="KW-0963">Cytoplasm</keyword>
<evidence type="ECO:0000313" key="12">
    <source>
        <dbReference type="Proteomes" id="UP000601789"/>
    </source>
</evidence>
<organism evidence="11 12">
    <name type="scientific">Aquamicrobium zhengzhouense</name>
    <dbReference type="NCBI Taxonomy" id="2781738"/>
    <lineage>
        <taxon>Bacteria</taxon>
        <taxon>Pseudomonadati</taxon>
        <taxon>Pseudomonadota</taxon>
        <taxon>Alphaproteobacteria</taxon>
        <taxon>Hyphomicrobiales</taxon>
        <taxon>Phyllobacteriaceae</taxon>
        <taxon>Aquamicrobium</taxon>
    </lineage>
</organism>
<evidence type="ECO:0000313" key="11">
    <source>
        <dbReference type="EMBL" id="MBI1619851.1"/>
    </source>
</evidence>
<dbReference type="InterPro" id="IPR001267">
    <property type="entry name" value="Thymidine_kinase"/>
</dbReference>
<dbReference type="EC" id="2.7.1.21" evidence="2 8"/>
<evidence type="ECO:0000256" key="4">
    <source>
        <dbReference type="ARBA" id="ARBA00022679"/>
    </source>
</evidence>
<comment type="caution">
    <text evidence="11">The sequence shown here is derived from an EMBL/GenBank/DDBJ whole genome shotgun (WGS) entry which is preliminary data.</text>
</comment>
<evidence type="ECO:0000256" key="8">
    <source>
        <dbReference type="HAMAP-Rule" id="MF_00124"/>
    </source>
</evidence>
<dbReference type="InterPro" id="IPR027417">
    <property type="entry name" value="P-loop_NTPase"/>
</dbReference>
<evidence type="ECO:0000256" key="9">
    <source>
        <dbReference type="RuleBase" id="RU000544"/>
    </source>
</evidence>
<dbReference type="Gene3D" id="3.30.60.20">
    <property type="match status" value="1"/>
</dbReference>
<keyword evidence="12" id="KW-1185">Reference proteome</keyword>
<dbReference type="Pfam" id="PF00265">
    <property type="entry name" value="TK"/>
    <property type="match status" value="1"/>
</dbReference>
<keyword evidence="8" id="KW-0862">Zinc</keyword>
<dbReference type="HAMAP" id="MF_00124">
    <property type="entry name" value="Thymidine_kinase"/>
    <property type="match status" value="1"/>
</dbReference>
<feature type="binding site" evidence="8">
    <location>
        <begin position="9"/>
        <end position="16"/>
    </location>
    <ligand>
        <name>ATP</name>
        <dbReference type="ChEBI" id="CHEBI:30616"/>
    </ligand>
</feature>
<dbReference type="Proteomes" id="UP000601789">
    <property type="component" value="Unassembled WGS sequence"/>
</dbReference>
<dbReference type="RefSeq" id="WP_198474621.1">
    <property type="nucleotide sequence ID" value="NZ_JADGMQ010000002.1"/>
</dbReference>
<dbReference type="SUPFAM" id="SSF57716">
    <property type="entry name" value="Glucocorticoid receptor-like (DNA-binding domain)"/>
    <property type="match status" value="1"/>
</dbReference>
<comment type="subunit">
    <text evidence="8">Homotetramer.</text>
</comment>
<keyword evidence="3 8" id="KW-0237">DNA synthesis</keyword>
<feature type="binding site" evidence="8">
    <location>
        <position position="185"/>
    </location>
    <ligand>
        <name>Zn(2+)</name>
        <dbReference type="ChEBI" id="CHEBI:29105"/>
    </ligand>
</feature>
<evidence type="ECO:0000256" key="2">
    <source>
        <dbReference type="ARBA" id="ARBA00012118"/>
    </source>
</evidence>